<gene>
    <name evidence="1" type="ORF">HU200_028731</name>
</gene>
<dbReference type="Proteomes" id="UP000636709">
    <property type="component" value="Unassembled WGS sequence"/>
</dbReference>
<accession>A0A835BVV7</accession>
<evidence type="ECO:0000313" key="1">
    <source>
        <dbReference type="EMBL" id="KAF8712945.1"/>
    </source>
</evidence>
<protein>
    <submittedName>
        <fullName evidence="1">Uncharacterized protein</fullName>
    </submittedName>
</protein>
<keyword evidence="2" id="KW-1185">Reference proteome</keyword>
<name>A0A835BVV7_9POAL</name>
<reference evidence="1" key="1">
    <citation type="submission" date="2020-07" db="EMBL/GenBank/DDBJ databases">
        <title>Genome sequence and genetic diversity analysis of an under-domesticated orphan crop, white fonio (Digitaria exilis).</title>
        <authorList>
            <person name="Bennetzen J.L."/>
            <person name="Chen S."/>
            <person name="Ma X."/>
            <person name="Wang X."/>
            <person name="Yssel A.E.J."/>
            <person name="Chaluvadi S.R."/>
            <person name="Johnson M."/>
            <person name="Gangashetty P."/>
            <person name="Hamidou F."/>
            <person name="Sanogo M.D."/>
            <person name="Zwaenepoel A."/>
            <person name="Wallace J."/>
            <person name="Van De Peer Y."/>
            <person name="Van Deynze A."/>
        </authorList>
    </citation>
    <scope>NUCLEOTIDE SEQUENCE</scope>
    <source>
        <tissue evidence="1">Leaves</tissue>
    </source>
</reference>
<comment type="caution">
    <text evidence="1">The sequence shown here is derived from an EMBL/GenBank/DDBJ whole genome shotgun (WGS) entry which is preliminary data.</text>
</comment>
<dbReference type="AlphaFoldDB" id="A0A835BVV7"/>
<organism evidence="1 2">
    <name type="scientific">Digitaria exilis</name>
    <dbReference type="NCBI Taxonomy" id="1010633"/>
    <lineage>
        <taxon>Eukaryota</taxon>
        <taxon>Viridiplantae</taxon>
        <taxon>Streptophyta</taxon>
        <taxon>Embryophyta</taxon>
        <taxon>Tracheophyta</taxon>
        <taxon>Spermatophyta</taxon>
        <taxon>Magnoliopsida</taxon>
        <taxon>Liliopsida</taxon>
        <taxon>Poales</taxon>
        <taxon>Poaceae</taxon>
        <taxon>PACMAD clade</taxon>
        <taxon>Panicoideae</taxon>
        <taxon>Panicodae</taxon>
        <taxon>Paniceae</taxon>
        <taxon>Anthephorinae</taxon>
        <taxon>Digitaria</taxon>
    </lineage>
</organism>
<dbReference type="EMBL" id="JACEFO010001742">
    <property type="protein sequence ID" value="KAF8712945.1"/>
    <property type="molecule type" value="Genomic_DNA"/>
</dbReference>
<evidence type="ECO:0000313" key="2">
    <source>
        <dbReference type="Proteomes" id="UP000636709"/>
    </source>
</evidence>
<sequence length="92" mass="10954">MMLPPWNNFLRSLFYFVVVRSYHDEGLVRINLPMELITFGFEEEKERQKKEEDLGQLHLATVLWARVLSHCLLSVCLYSQPYEPSYKFGIEI</sequence>
<proteinExistence type="predicted"/>